<accession>A0ABD3Q5M2</accession>
<dbReference type="AlphaFoldDB" id="A0ABD3Q5M2"/>
<sequence>MKAYAAAYLAVEDGPVDFIHLRGALTITQRGLDLHGKWLANNDRQVPGHTLPSFQLTHNSKSNDCDKHTALLNGTFPFNGYFECNGRLVDENNVMIPSRRTISEFCPSMGWGQRRSGDAATGPTTYEVSLRKDYILEVGARLWKRRSVQGTRLPVDCVGEVQSFDVKRNQIRVWFYKDGKFEWISDEEALVMAGTHPPSRANDGLGPIDVGTITSRYFLMDNGKTQRFEGKVISRHAEKNKFTIEYEDGTKEILGEDVVRHVAVGNDTERLLALVSSFKPNLPIRSPPLPLSMSTIIARAPLEVIDLAGDDDLICPGEGSKVDHIPNDGACKTDLDSATRKLKSIRSEIAVKEKEMKVLFAQEELIIAKQQHAENVDRETMEPKTTEPKKGVNRSPIQEPPSSLSHDPKLKRIKIEPKKES</sequence>
<organism evidence="2 3">
    <name type="scientific">Stephanodiscus triporus</name>
    <dbReference type="NCBI Taxonomy" id="2934178"/>
    <lineage>
        <taxon>Eukaryota</taxon>
        <taxon>Sar</taxon>
        <taxon>Stramenopiles</taxon>
        <taxon>Ochrophyta</taxon>
        <taxon>Bacillariophyta</taxon>
        <taxon>Coscinodiscophyceae</taxon>
        <taxon>Thalassiosirophycidae</taxon>
        <taxon>Stephanodiscales</taxon>
        <taxon>Stephanodiscaceae</taxon>
        <taxon>Stephanodiscus</taxon>
    </lineage>
</organism>
<evidence type="ECO:0000313" key="2">
    <source>
        <dbReference type="EMBL" id="KAL3795433.1"/>
    </source>
</evidence>
<name>A0ABD3Q5M2_9STRA</name>
<feature type="compositionally biased region" description="Basic and acidic residues" evidence="1">
    <location>
        <begin position="371"/>
        <end position="390"/>
    </location>
</feature>
<dbReference type="EMBL" id="JALLAZ020000424">
    <property type="protein sequence ID" value="KAL3795433.1"/>
    <property type="molecule type" value="Genomic_DNA"/>
</dbReference>
<protein>
    <submittedName>
        <fullName evidence="2">Uncharacterized protein</fullName>
    </submittedName>
</protein>
<comment type="caution">
    <text evidence="2">The sequence shown here is derived from an EMBL/GenBank/DDBJ whole genome shotgun (WGS) entry which is preliminary data.</text>
</comment>
<feature type="region of interest" description="Disordered" evidence="1">
    <location>
        <begin position="371"/>
        <end position="421"/>
    </location>
</feature>
<feature type="compositionally biased region" description="Basic and acidic residues" evidence="1">
    <location>
        <begin position="406"/>
        <end position="421"/>
    </location>
</feature>
<evidence type="ECO:0000313" key="3">
    <source>
        <dbReference type="Proteomes" id="UP001530315"/>
    </source>
</evidence>
<dbReference type="Proteomes" id="UP001530315">
    <property type="component" value="Unassembled WGS sequence"/>
</dbReference>
<reference evidence="2 3" key="1">
    <citation type="submission" date="2024-10" db="EMBL/GenBank/DDBJ databases">
        <title>Updated reference genomes for cyclostephanoid diatoms.</title>
        <authorList>
            <person name="Roberts W.R."/>
            <person name="Alverson A.J."/>
        </authorList>
    </citation>
    <scope>NUCLEOTIDE SEQUENCE [LARGE SCALE GENOMIC DNA]</scope>
    <source>
        <strain evidence="2 3">AJA276-08</strain>
    </source>
</reference>
<evidence type="ECO:0000256" key="1">
    <source>
        <dbReference type="SAM" id="MobiDB-lite"/>
    </source>
</evidence>
<gene>
    <name evidence="2" type="ORF">ACHAW5_007891</name>
</gene>
<keyword evidence="3" id="KW-1185">Reference proteome</keyword>
<proteinExistence type="predicted"/>